<dbReference type="SMART" id="SM00345">
    <property type="entry name" value="HTH_GNTR"/>
    <property type="match status" value="1"/>
</dbReference>
<evidence type="ECO:0000313" key="5">
    <source>
        <dbReference type="EMBL" id="MCK2214314.1"/>
    </source>
</evidence>
<accession>A0ABT0FPR2</accession>
<gene>
    <name evidence="5" type="ORF">MF672_010995</name>
</gene>
<dbReference type="InterPro" id="IPR000524">
    <property type="entry name" value="Tscrpt_reg_HTH_GntR"/>
</dbReference>
<organism evidence="5 6">
    <name type="scientific">Actinomadura luzonensis</name>
    <dbReference type="NCBI Taxonomy" id="2805427"/>
    <lineage>
        <taxon>Bacteria</taxon>
        <taxon>Bacillati</taxon>
        <taxon>Actinomycetota</taxon>
        <taxon>Actinomycetes</taxon>
        <taxon>Streptosporangiales</taxon>
        <taxon>Thermomonosporaceae</taxon>
        <taxon>Actinomadura</taxon>
    </lineage>
</organism>
<dbReference type="Pfam" id="PF00392">
    <property type="entry name" value="GntR"/>
    <property type="match status" value="1"/>
</dbReference>
<keyword evidence="1" id="KW-0805">Transcription regulation</keyword>
<feature type="domain" description="HTH gntR-type" evidence="4">
    <location>
        <begin position="2"/>
        <end position="70"/>
    </location>
</feature>
<dbReference type="SUPFAM" id="SSF64288">
    <property type="entry name" value="Chorismate lyase-like"/>
    <property type="match status" value="1"/>
</dbReference>
<dbReference type="SUPFAM" id="SSF46785">
    <property type="entry name" value="Winged helix' DNA-binding domain"/>
    <property type="match status" value="1"/>
</dbReference>
<dbReference type="InterPro" id="IPR028978">
    <property type="entry name" value="Chorismate_lyase_/UTRA_dom_sf"/>
</dbReference>
<dbReference type="EMBL" id="JAKRKC020000001">
    <property type="protein sequence ID" value="MCK2214314.1"/>
    <property type="molecule type" value="Genomic_DNA"/>
</dbReference>
<dbReference type="Gene3D" id="3.40.1410.10">
    <property type="entry name" value="Chorismate lyase-like"/>
    <property type="match status" value="1"/>
</dbReference>
<comment type="caution">
    <text evidence="5">The sequence shown here is derived from an EMBL/GenBank/DDBJ whole genome shotgun (WGS) entry which is preliminary data.</text>
</comment>
<dbReference type="InterPro" id="IPR036388">
    <property type="entry name" value="WH-like_DNA-bd_sf"/>
</dbReference>
<proteinExistence type="predicted"/>
<reference evidence="5 6" key="1">
    <citation type="submission" date="2022-04" db="EMBL/GenBank/DDBJ databases">
        <title>Genome draft of Actinomadura sp. ATCC 31491.</title>
        <authorList>
            <person name="Shi X."/>
            <person name="Du Y."/>
        </authorList>
    </citation>
    <scope>NUCLEOTIDE SEQUENCE [LARGE SCALE GENOMIC DNA]</scope>
    <source>
        <strain evidence="5 6">ATCC 31491</strain>
    </source>
</reference>
<name>A0ABT0FPR2_9ACTN</name>
<dbReference type="Pfam" id="PF07702">
    <property type="entry name" value="UTRA"/>
    <property type="match status" value="1"/>
</dbReference>
<dbReference type="SMART" id="SM00866">
    <property type="entry name" value="UTRA"/>
    <property type="match status" value="1"/>
</dbReference>
<keyword evidence="6" id="KW-1185">Reference proteome</keyword>
<dbReference type="InterPro" id="IPR011663">
    <property type="entry name" value="UTRA"/>
</dbReference>
<sequence>MVPPFRRIADDLRTEILDGRLAPGEKLPSENDLASRYDTTRTTVRKAIALLRAEGHVVSSQGAKTHVRKRPAIMMVSTGTQWRSRREGGIASLNVELADQGFNAEQRLVEVTQEPASGEVAAALGLSGGQAVIVRRREVLVDGEPIQLSDGYYPADLFARTPVAEARRIKGGVAGYYEDVMGGRIARFVEQVSIRMPTPGESATLRIPPGVPIARTLRIAYDGEGRAVELLDSVVPGDAITFEYVIDVPPPKRAQEGSAGE</sequence>
<evidence type="ECO:0000313" key="6">
    <source>
        <dbReference type="Proteomes" id="UP001317259"/>
    </source>
</evidence>
<dbReference type="InterPro" id="IPR036390">
    <property type="entry name" value="WH_DNA-bd_sf"/>
</dbReference>
<dbReference type="PANTHER" id="PTHR44846:SF17">
    <property type="entry name" value="GNTR-FAMILY TRANSCRIPTIONAL REGULATOR"/>
    <property type="match status" value="1"/>
</dbReference>
<keyword evidence="2" id="KW-0238">DNA-binding</keyword>
<evidence type="ECO:0000256" key="1">
    <source>
        <dbReference type="ARBA" id="ARBA00023015"/>
    </source>
</evidence>
<dbReference type="PROSITE" id="PS50949">
    <property type="entry name" value="HTH_GNTR"/>
    <property type="match status" value="1"/>
</dbReference>
<dbReference type="Proteomes" id="UP001317259">
    <property type="component" value="Unassembled WGS sequence"/>
</dbReference>
<dbReference type="RefSeq" id="WP_242383865.1">
    <property type="nucleotide sequence ID" value="NZ_JAKRKC020000001.1"/>
</dbReference>
<dbReference type="CDD" id="cd07377">
    <property type="entry name" value="WHTH_GntR"/>
    <property type="match status" value="1"/>
</dbReference>
<dbReference type="PANTHER" id="PTHR44846">
    <property type="entry name" value="MANNOSYL-D-GLYCERATE TRANSPORT/METABOLISM SYSTEM REPRESSOR MNGR-RELATED"/>
    <property type="match status" value="1"/>
</dbReference>
<protein>
    <submittedName>
        <fullName evidence="5">GntR family transcriptional regulator</fullName>
    </submittedName>
</protein>
<dbReference type="Gene3D" id="1.10.10.10">
    <property type="entry name" value="Winged helix-like DNA-binding domain superfamily/Winged helix DNA-binding domain"/>
    <property type="match status" value="1"/>
</dbReference>
<dbReference type="PRINTS" id="PR00035">
    <property type="entry name" value="HTHGNTR"/>
</dbReference>
<keyword evidence="3" id="KW-0804">Transcription</keyword>
<evidence type="ECO:0000256" key="2">
    <source>
        <dbReference type="ARBA" id="ARBA00023125"/>
    </source>
</evidence>
<evidence type="ECO:0000259" key="4">
    <source>
        <dbReference type="PROSITE" id="PS50949"/>
    </source>
</evidence>
<evidence type="ECO:0000256" key="3">
    <source>
        <dbReference type="ARBA" id="ARBA00023163"/>
    </source>
</evidence>
<dbReference type="InterPro" id="IPR050679">
    <property type="entry name" value="Bact_HTH_transcr_reg"/>
</dbReference>